<comment type="similarity">
    <text evidence="6">Belongs to the THI4 family.</text>
</comment>
<dbReference type="GO" id="GO:0052837">
    <property type="term" value="P:thiazole biosynthetic process"/>
    <property type="evidence" value="ECO:0007669"/>
    <property type="project" value="UniProtKB-UniRule"/>
</dbReference>
<dbReference type="AlphaFoldDB" id="A0A7J4JKT8"/>
<evidence type="ECO:0000313" key="7">
    <source>
        <dbReference type="EMBL" id="HIH15876.1"/>
    </source>
</evidence>
<evidence type="ECO:0000256" key="3">
    <source>
        <dbReference type="ARBA" id="ARBA00022977"/>
    </source>
</evidence>
<comment type="catalytic activity">
    <reaction evidence="6">
        <text>hydrogen sulfide + glycine + NAD(+) = ADP-5-ethyl-4-methylthiazole-2-carboxylate + nicotinamide + 3 H2O + H(+)</text>
        <dbReference type="Rhea" id="RHEA:55704"/>
        <dbReference type="ChEBI" id="CHEBI:15377"/>
        <dbReference type="ChEBI" id="CHEBI:15378"/>
        <dbReference type="ChEBI" id="CHEBI:17154"/>
        <dbReference type="ChEBI" id="CHEBI:29919"/>
        <dbReference type="ChEBI" id="CHEBI:57305"/>
        <dbReference type="ChEBI" id="CHEBI:57540"/>
        <dbReference type="ChEBI" id="CHEBI:139151"/>
        <dbReference type="EC" id="2.4.2.59"/>
    </reaction>
</comment>
<evidence type="ECO:0000256" key="2">
    <source>
        <dbReference type="ARBA" id="ARBA00022723"/>
    </source>
</evidence>
<dbReference type="PANTHER" id="PTHR43422">
    <property type="entry name" value="THIAMINE THIAZOLE SYNTHASE"/>
    <property type="match status" value="1"/>
</dbReference>
<dbReference type="InterPro" id="IPR022828">
    <property type="entry name" value="Thi4_prok"/>
</dbReference>
<dbReference type="InterPro" id="IPR036188">
    <property type="entry name" value="FAD/NAD-bd_sf"/>
</dbReference>
<comment type="cofactor">
    <cofactor evidence="6">
        <name>Fe(2+)</name>
        <dbReference type="ChEBI" id="CHEBI:29033"/>
    </cofactor>
</comment>
<dbReference type="InterPro" id="IPR002922">
    <property type="entry name" value="Thi4_fam"/>
</dbReference>
<comment type="subunit">
    <text evidence="6">Homooctamer; tetramer of dimers.</text>
</comment>
<dbReference type="Proteomes" id="UP000678237">
    <property type="component" value="Unassembled WGS sequence"/>
</dbReference>
<organism evidence="7 9">
    <name type="scientific">Candidatus Iainarchaeum sp</name>
    <dbReference type="NCBI Taxonomy" id="3101447"/>
    <lineage>
        <taxon>Archaea</taxon>
        <taxon>Candidatus Iainarchaeota</taxon>
        <taxon>Candidatus Iainarchaeia</taxon>
        <taxon>Candidatus Iainarchaeales</taxon>
        <taxon>Candidatus Iainarchaeaceae</taxon>
        <taxon>Candidatus Iainarchaeum</taxon>
    </lineage>
</organism>
<evidence type="ECO:0000313" key="9">
    <source>
        <dbReference type="Proteomes" id="UP000564964"/>
    </source>
</evidence>
<dbReference type="EMBL" id="DUGH01000013">
    <property type="protein sequence ID" value="HIH15876.1"/>
    <property type="molecule type" value="Genomic_DNA"/>
</dbReference>
<keyword evidence="3 6" id="KW-0784">Thiamine biosynthesis</keyword>
<dbReference type="HAMAP" id="MF_00304">
    <property type="entry name" value="Thi4"/>
    <property type="match status" value="1"/>
</dbReference>
<feature type="binding site" evidence="6">
    <location>
        <position position="163"/>
    </location>
    <ligand>
        <name>NAD(+)</name>
        <dbReference type="ChEBI" id="CHEBI:57540"/>
        <note>ligand shared between two adjacent protomers</note>
    </ligand>
</feature>
<feature type="binding site" description="in other chain" evidence="6">
    <location>
        <position position="178"/>
    </location>
    <ligand>
        <name>Fe cation</name>
        <dbReference type="ChEBI" id="CHEBI:24875"/>
        <note>ligand shared between two adjacent protomers</note>
    </ligand>
</feature>
<dbReference type="EC" id="2.4.2.59" evidence="6"/>
<dbReference type="NCBIfam" id="TIGR00292">
    <property type="entry name" value="sulfide-dependent adenosine diphosphate thiazole synthase"/>
    <property type="match status" value="1"/>
</dbReference>
<evidence type="ECO:0000313" key="8">
    <source>
        <dbReference type="EMBL" id="MBS3062701.1"/>
    </source>
</evidence>
<reference evidence="8" key="2">
    <citation type="submission" date="2021-03" db="EMBL/GenBank/DDBJ databases">
        <authorList>
            <person name="Jaffe A."/>
        </authorList>
    </citation>
    <scope>NUCLEOTIDE SEQUENCE</scope>
    <source>
        <strain evidence="8">RIFCSPLOWO2_01_FULL_58_19</strain>
    </source>
</reference>
<feature type="binding site" description="in other chain" evidence="6">
    <location>
        <begin position="59"/>
        <end position="60"/>
    </location>
    <ligand>
        <name>NAD(+)</name>
        <dbReference type="ChEBI" id="CHEBI:57540"/>
        <note>ligand shared between two adjacent protomers</note>
    </ligand>
</feature>
<reference evidence="7" key="1">
    <citation type="journal article" date="2020" name="bioRxiv">
        <title>A rank-normalized archaeal taxonomy based on genome phylogeny resolves widespread incomplete and uneven classifications.</title>
        <authorList>
            <person name="Rinke C."/>
            <person name="Chuvochina M."/>
            <person name="Mussig A.J."/>
            <person name="Chaumeil P.-A."/>
            <person name="Waite D.W."/>
            <person name="Whitman W.B."/>
            <person name="Parks D.H."/>
            <person name="Hugenholtz P."/>
        </authorList>
    </citation>
    <scope>NUCLEOTIDE SEQUENCE</scope>
    <source>
        <strain evidence="7">UBA10219</strain>
    </source>
</reference>
<evidence type="ECO:0000256" key="6">
    <source>
        <dbReference type="HAMAP-Rule" id="MF_00304"/>
    </source>
</evidence>
<keyword evidence="5 6" id="KW-0520">NAD</keyword>
<name>A0A7J4JKT8_9ARCH</name>
<comment type="caution">
    <text evidence="6">Lacks conserved residue(s) required for the propagation of feature annotation.</text>
</comment>
<comment type="caution">
    <text evidence="7">The sequence shown here is derived from an EMBL/GenBank/DDBJ whole genome shotgun (WGS) entry which is preliminary data.</text>
</comment>
<dbReference type="PRINTS" id="PR00411">
    <property type="entry name" value="PNDRDTASEI"/>
</dbReference>
<feature type="binding site" description="in other chain" evidence="6">
    <location>
        <position position="40"/>
    </location>
    <ligand>
        <name>NAD(+)</name>
        <dbReference type="ChEBI" id="CHEBI:57540"/>
        <note>ligand shared between two adjacent protomers</note>
    </ligand>
</feature>
<dbReference type="Proteomes" id="UP000564964">
    <property type="component" value="Unassembled WGS sequence"/>
</dbReference>
<evidence type="ECO:0000256" key="4">
    <source>
        <dbReference type="ARBA" id="ARBA00023004"/>
    </source>
</evidence>
<keyword evidence="4 6" id="KW-0408">Iron</keyword>
<dbReference type="PANTHER" id="PTHR43422:SF3">
    <property type="entry name" value="THIAMINE THIAZOLE SYNTHASE"/>
    <property type="match status" value="1"/>
</dbReference>
<accession>A0A7J4JKT8</accession>
<dbReference type="Gene3D" id="3.50.50.60">
    <property type="entry name" value="FAD/NAD(P)-binding domain"/>
    <property type="match status" value="1"/>
</dbReference>
<keyword evidence="2 6" id="KW-0479">Metal-binding</keyword>
<dbReference type="GO" id="GO:0005506">
    <property type="term" value="F:iron ion binding"/>
    <property type="evidence" value="ECO:0007669"/>
    <property type="project" value="UniProtKB-UniRule"/>
</dbReference>
<comment type="function">
    <text evidence="6">Involved in the biosynthesis of the thiazole moiety of thiamine. Catalyzes the conversion of NAD and glycine to adenosine diphosphate 5-(2-hydroxyethyl)-4-methylthiazole-2-carboxylate (ADT), an adenylated thiazole intermediate, using free sulfide as a source of sulfur.</text>
</comment>
<dbReference type="GO" id="GO:0016763">
    <property type="term" value="F:pentosyltransferase activity"/>
    <property type="evidence" value="ECO:0007669"/>
    <property type="project" value="UniProtKB-UniRule"/>
</dbReference>
<gene>
    <name evidence="6" type="primary">thi4</name>
    <name evidence="7" type="ORF">HA252_00540</name>
    <name evidence="8" type="ORF">J4203_02425</name>
</gene>
<comment type="pathway">
    <text evidence="6">Cofactor biosynthesis; thiamine diphosphate biosynthesis.</text>
</comment>
<feature type="binding site" evidence="6">
    <location>
        <position position="236"/>
    </location>
    <ligand>
        <name>glycine</name>
        <dbReference type="ChEBI" id="CHEBI:57305"/>
    </ligand>
</feature>
<keyword evidence="1 6" id="KW-0808">Transferase</keyword>
<feature type="binding site" description="in other chain" evidence="6">
    <location>
        <position position="132"/>
    </location>
    <ligand>
        <name>NAD(+)</name>
        <dbReference type="ChEBI" id="CHEBI:57540"/>
        <note>ligand shared between two adjacent protomers</note>
    </ligand>
</feature>
<dbReference type="Pfam" id="PF01946">
    <property type="entry name" value="Thi4"/>
    <property type="match status" value="1"/>
</dbReference>
<reference evidence="8" key="3">
    <citation type="submission" date="2021-05" db="EMBL/GenBank/DDBJ databases">
        <title>Protein family content uncovers lineage relationships and bacterial pathway maintenance mechanisms in DPANN archaea.</title>
        <authorList>
            <person name="Castelle C.J."/>
            <person name="Meheust R."/>
            <person name="Jaffe A.L."/>
            <person name="Seitz K."/>
            <person name="Gong X."/>
            <person name="Baker B.J."/>
            <person name="Banfield J.F."/>
        </authorList>
    </citation>
    <scope>NUCLEOTIDE SEQUENCE</scope>
    <source>
        <strain evidence="8">RIFCSPLOWO2_01_FULL_58_19</strain>
    </source>
</reference>
<proteinExistence type="inferred from homology"/>
<feature type="binding site" description="in other chain" evidence="6">
    <location>
        <position position="67"/>
    </location>
    <ligand>
        <name>NAD(+)</name>
        <dbReference type="ChEBI" id="CHEBI:57540"/>
        <note>ligand shared between two adjacent protomers</note>
    </ligand>
</feature>
<dbReference type="EMBL" id="JAGVWE010000002">
    <property type="protein sequence ID" value="MBS3062701.1"/>
    <property type="molecule type" value="Genomic_DNA"/>
</dbReference>
<dbReference type="UniPathway" id="UPA00060"/>
<evidence type="ECO:0000256" key="1">
    <source>
        <dbReference type="ARBA" id="ARBA00022679"/>
    </source>
</evidence>
<dbReference type="GO" id="GO:0009229">
    <property type="term" value="P:thiamine diphosphate biosynthetic process"/>
    <property type="evidence" value="ECO:0007669"/>
    <property type="project" value="UniProtKB-UniRule"/>
</dbReference>
<dbReference type="SUPFAM" id="SSF51905">
    <property type="entry name" value="FAD/NAD(P)-binding domain"/>
    <property type="match status" value="1"/>
</dbReference>
<feature type="binding site" description="in other chain" evidence="6">
    <location>
        <position position="226"/>
    </location>
    <ligand>
        <name>NAD(+)</name>
        <dbReference type="ChEBI" id="CHEBI:57540"/>
        <note>ligand shared between two adjacent protomers</note>
    </ligand>
</feature>
<sequence>MQEFTSVDEADVTKAIVSEYLKELESLTDTDAVVVGSGPAGSVCARKLAEKGHKVLIVERNIKPGGGMFLGGMLMNKLVVEAPADRICREVGAKSLKEYKPGLFVGDAHEIATKLIAAAFDAGAHMLNAVQVEDIIYREQGICGVVINWHMVSSYPDWVTCTDPLALKTKVVIDATGHAAEVARLAGKRFGFEVKGHEGAMWVDEAEKATYNATQEIYPGLIVCGMAANGVYMLPRMGPIFGAMFMSGEKAAELAHQRILELGSNQATPLKPREPLIQHR</sequence>
<dbReference type="GO" id="GO:0009228">
    <property type="term" value="P:thiamine biosynthetic process"/>
    <property type="evidence" value="ECO:0007669"/>
    <property type="project" value="UniProtKB-KW"/>
</dbReference>
<evidence type="ECO:0000256" key="5">
    <source>
        <dbReference type="ARBA" id="ARBA00023027"/>
    </source>
</evidence>
<feature type="binding site" evidence="6">
    <location>
        <position position="163"/>
    </location>
    <ligand>
        <name>Fe cation</name>
        <dbReference type="ChEBI" id="CHEBI:24875"/>
        <note>ligand shared between two adjacent protomers</note>
    </ligand>
</feature>
<protein>
    <recommendedName>
        <fullName evidence="6">Thiamine thiazole synthase</fullName>
        <ecNumber evidence="6">2.4.2.59</ecNumber>
    </recommendedName>
</protein>